<sequence>MKKASCIVIPSLLAPVASIAVPISTAFVVSPRVATDVDKCTRTVLKYKSLPTLESLSTNDSFTDQTYYASMLVRKLSGQPSPFEFFPYERVILLEEDATVCFDELEDEDEDEDEVEDENEMSELLTAQLSHRDGIRGFFAAYLSGEGDTVADAEHIPAPLSEAMQRADMDAMVQIGCMNVVMSTAMTSMYSDPALKANSAKMAKRSKKILSSLKSIHMMKNCEAIVVVATGAADHRANPQLVKLWKGILKSYKYEEEQLRDIVIAFTDLM</sequence>
<protein>
    <submittedName>
        <fullName evidence="2">Uncharacterized protein</fullName>
    </submittedName>
</protein>
<feature type="chain" id="PRO_5030889996" evidence="1">
    <location>
        <begin position="27"/>
        <end position="270"/>
    </location>
</feature>
<gene>
    <name evidence="2" type="ORF">OAUR00152_LOCUS32892</name>
</gene>
<name>A0A7S4JT82_9STRA</name>
<accession>A0A7S4JT82</accession>
<feature type="signal peptide" evidence="1">
    <location>
        <begin position="1"/>
        <end position="26"/>
    </location>
</feature>
<dbReference type="AlphaFoldDB" id="A0A7S4JT82"/>
<evidence type="ECO:0000256" key="1">
    <source>
        <dbReference type="SAM" id="SignalP"/>
    </source>
</evidence>
<proteinExistence type="predicted"/>
<organism evidence="2">
    <name type="scientific">Odontella aurita</name>
    <dbReference type="NCBI Taxonomy" id="265563"/>
    <lineage>
        <taxon>Eukaryota</taxon>
        <taxon>Sar</taxon>
        <taxon>Stramenopiles</taxon>
        <taxon>Ochrophyta</taxon>
        <taxon>Bacillariophyta</taxon>
        <taxon>Mediophyceae</taxon>
        <taxon>Biddulphiophycidae</taxon>
        <taxon>Eupodiscales</taxon>
        <taxon>Odontellaceae</taxon>
        <taxon>Odontella</taxon>
    </lineage>
</organism>
<evidence type="ECO:0000313" key="2">
    <source>
        <dbReference type="EMBL" id="CAE2272512.1"/>
    </source>
</evidence>
<reference evidence="2" key="1">
    <citation type="submission" date="2021-01" db="EMBL/GenBank/DDBJ databases">
        <authorList>
            <person name="Corre E."/>
            <person name="Pelletier E."/>
            <person name="Niang G."/>
            <person name="Scheremetjew M."/>
            <person name="Finn R."/>
            <person name="Kale V."/>
            <person name="Holt S."/>
            <person name="Cochrane G."/>
            <person name="Meng A."/>
            <person name="Brown T."/>
            <person name="Cohen L."/>
        </authorList>
    </citation>
    <scope>NUCLEOTIDE SEQUENCE</scope>
    <source>
        <strain evidence="2">Isolate 1302-5</strain>
    </source>
</reference>
<keyword evidence="1" id="KW-0732">Signal</keyword>
<dbReference type="EMBL" id="HBKQ01047672">
    <property type="protein sequence ID" value="CAE2272512.1"/>
    <property type="molecule type" value="Transcribed_RNA"/>
</dbReference>